<name>A0A956RMK2_UNCEI</name>
<organism evidence="1 2">
    <name type="scientific">Eiseniibacteriota bacterium</name>
    <dbReference type="NCBI Taxonomy" id="2212470"/>
    <lineage>
        <taxon>Bacteria</taxon>
        <taxon>Candidatus Eiseniibacteriota</taxon>
    </lineage>
</organism>
<reference evidence="1" key="2">
    <citation type="journal article" date="2021" name="Microbiome">
        <title>Successional dynamics and alternative stable states in a saline activated sludge microbial community over 9 years.</title>
        <authorList>
            <person name="Wang Y."/>
            <person name="Ye J."/>
            <person name="Ju F."/>
            <person name="Liu L."/>
            <person name="Boyd J.A."/>
            <person name="Deng Y."/>
            <person name="Parks D.H."/>
            <person name="Jiang X."/>
            <person name="Yin X."/>
            <person name="Woodcroft B.J."/>
            <person name="Tyson G.W."/>
            <person name="Hugenholtz P."/>
            <person name="Polz M.F."/>
            <person name="Zhang T."/>
        </authorList>
    </citation>
    <scope>NUCLEOTIDE SEQUENCE</scope>
    <source>
        <strain evidence="1">HKST-UBA01</strain>
    </source>
</reference>
<gene>
    <name evidence="1" type="ORF">KC729_02645</name>
</gene>
<evidence type="ECO:0000313" key="1">
    <source>
        <dbReference type="EMBL" id="MCA9726551.1"/>
    </source>
</evidence>
<proteinExistence type="predicted"/>
<reference evidence="1" key="1">
    <citation type="submission" date="2020-04" db="EMBL/GenBank/DDBJ databases">
        <authorList>
            <person name="Zhang T."/>
        </authorList>
    </citation>
    <scope>NUCLEOTIDE SEQUENCE</scope>
    <source>
        <strain evidence="1">HKST-UBA01</strain>
    </source>
</reference>
<dbReference type="EMBL" id="JAGQHR010000042">
    <property type="protein sequence ID" value="MCA9726551.1"/>
    <property type="molecule type" value="Genomic_DNA"/>
</dbReference>
<sequence>MTSGAENRSVSPTPALVDSHVHLYAGFQWSRFFRAAWQNFERARRELSLEAADYVLCFTEDARHDTFGDLVEAGAHEDLEISTTADPAAVEIRHREERLLVISGRQIITGEGLELLALGTRATIPDGISLLDGVDQVRRAEAIPVVPWAFGKWWGRRGRVLHAALVGGAPVELGDNSGRLSVSGDPEMFRLARSLGKLVLPGTDPLPLPHHETRAGTYGFVLEQGLSETRPARDLVGALNSRERRVLRRFGRRVGIVPFVRDQVALRVRKVGS</sequence>
<protein>
    <submittedName>
        <fullName evidence="1">Uncharacterized protein</fullName>
    </submittedName>
</protein>
<dbReference type="Proteomes" id="UP000697710">
    <property type="component" value="Unassembled WGS sequence"/>
</dbReference>
<accession>A0A956RMK2</accession>
<evidence type="ECO:0000313" key="2">
    <source>
        <dbReference type="Proteomes" id="UP000697710"/>
    </source>
</evidence>
<comment type="caution">
    <text evidence="1">The sequence shown here is derived from an EMBL/GenBank/DDBJ whole genome shotgun (WGS) entry which is preliminary data.</text>
</comment>
<dbReference type="AlphaFoldDB" id="A0A956RMK2"/>